<feature type="compositionally biased region" description="Low complexity" evidence="2">
    <location>
        <begin position="941"/>
        <end position="953"/>
    </location>
</feature>
<sequence>MSTASPSLSINIVPKGHNGPEEPASNSDNKSTDMAKSQGAVTSADGDSELLTPSQLANRDDKLDEDVLVLKKRLAVVEAELLKFKKSERNVRIERQRVKHNLPNAGENADTQDITSPEFGIQTLVETPYRLAINSAYLLNVLGQCTGTSFPEDHNVLVRPFKYLVAYEAEIRDFLKEVEETCDQAEAKLEQSLKNDCGEKNVENGPIVANMTGGEVTAGADAKIPTKSSKHDKENKLKDEARQAKRNRDELRCLVEFMDKDMCDIFDIKNKASSHTLKEVTFEHLWQLYKSGTVIYSSAQREDPRRCQAYRVLHVTGGRVCFDSGKKASFNAVADRNWDSESENEEKCRDTLKSSGPEITTFIIDCYLLDSDGYRVGPRAKRFAIPPYSGNRSILSFDVYPSEFDPKNEEIRRTLLERGSRFTNLVFGTHKKYSGTTLREAKQTITKIYLNFNIPEAEVKGEVIIDQARAVEYFRKKFYAWNIKFRGGAIAFPTRADKREVFDPVLEEKNWITDVFDDSAFEEDRRNDFLRSTDQLEYRTLQGPPLSDDYLELLPLRVYGYAMLHHRWFPFDINLVEDITEEQSQTIRSGFEDLVLPDGHRTLLQALIKNQVRAPKHTSDNSDDEMDEFSMDLVKGKGKGLIILLHGVPGVGKTSTAECVAAQLRRPLLPITCGDIGTTAKDAEATLEQFCELAHRWRCVLLLDEADVFLAKREKGDIERNSLVSIFLRVLEYYSGVIILTTNRVGEFDEAFRSRIHISLYYPKLSQSSTQKIWERNISRIKNSTLNIDIEEDKIRKFYEKHWHENMDFPSRRWNGRQIKNAFQTALALANWDFHDTHHGSGLERPFVKASHFSRVAQTSAHFDDYISDIHSIEQQDTYGILAEREEVRKDTNLGISSRSRIQERRSRRTAATHRGTFSNYSDPSMEDDDIEPRTRRTPTTRRGAGSRRTVGGWDHDHDANFEDDDNGSHSRRSVKTRRGAGRGVGSRDYGDDENLEGDGLDDVERLELELKLAKAKERERVNLEK</sequence>
<keyword evidence="1" id="KW-0175">Coiled coil</keyword>
<dbReference type="InterPro" id="IPR027417">
    <property type="entry name" value="P-loop_NTPase"/>
</dbReference>
<dbReference type="InterPro" id="IPR056599">
    <property type="entry name" value="AAA_lid_fung"/>
</dbReference>
<comment type="caution">
    <text evidence="4">The sequence shown here is derived from an EMBL/GenBank/DDBJ whole genome shotgun (WGS) entry which is preliminary data.</text>
</comment>
<feature type="compositionally biased region" description="Polar residues" evidence="2">
    <location>
        <begin position="1"/>
        <end position="10"/>
    </location>
</feature>
<dbReference type="GO" id="GO:0016887">
    <property type="term" value="F:ATP hydrolysis activity"/>
    <property type="evidence" value="ECO:0007669"/>
    <property type="project" value="InterPro"/>
</dbReference>
<feature type="region of interest" description="Disordered" evidence="2">
    <location>
        <begin position="894"/>
        <end position="1005"/>
    </location>
</feature>
<dbReference type="OrthoDB" id="10042665at2759"/>
<dbReference type="CDD" id="cd19481">
    <property type="entry name" value="RecA-like_protease"/>
    <property type="match status" value="1"/>
</dbReference>
<keyword evidence="5" id="KW-1185">Reference proteome</keyword>
<dbReference type="GO" id="GO:0005524">
    <property type="term" value="F:ATP binding"/>
    <property type="evidence" value="ECO:0007669"/>
    <property type="project" value="InterPro"/>
</dbReference>
<feature type="compositionally biased region" description="Acidic residues" evidence="2">
    <location>
        <begin position="991"/>
        <end position="1002"/>
    </location>
</feature>
<feature type="compositionally biased region" description="Polar residues" evidence="2">
    <location>
        <begin position="24"/>
        <end position="41"/>
    </location>
</feature>
<dbReference type="AlphaFoldDB" id="A0A8H4RNA3"/>
<dbReference type="PANTHER" id="PTHR46411">
    <property type="entry name" value="FAMILY ATPASE, PUTATIVE-RELATED"/>
    <property type="match status" value="1"/>
</dbReference>
<dbReference type="SUPFAM" id="SSF52540">
    <property type="entry name" value="P-loop containing nucleoside triphosphate hydrolases"/>
    <property type="match status" value="1"/>
</dbReference>
<dbReference type="SMART" id="SM00382">
    <property type="entry name" value="AAA"/>
    <property type="match status" value="1"/>
</dbReference>
<gene>
    <name evidence="4" type="ORF">G7Y89_g6766</name>
</gene>
<dbReference type="InterPro" id="IPR054289">
    <property type="entry name" value="DUF7025"/>
</dbReference>
<feature type="compositionally biased region" description="Basic residues" evidence="2">
    <location>
        <begin position="970"/>
        <end position="981"/>
    </location>
</feature>
<dbReference type="EMBL" id="JAAMPI010000451">
    <property type="protein sequence ID" value="KAF4631372.1"/>
    <property type="molecule type" value="Genomic_DNA"/>
</dbReference>
<dbReference type="InterPro" id="IPR003959">
    <property type="entry name" value="ATPase_AAA_core"/>
</dbReference>
<feature type="compositionally biased region" description="Basic and acidic residues" evidence="2">
    <location>
        <begin position="229"/>
        <end position="243"/>
    </location>
</feature>
<evidence type="ECO:0000313" key="4">
    <source>
        <dbReference type="EMBL" id="KAF4631372.1"/>
    </source>
</evidence>
<dbReference type="PANTHER" id="PTHR46411:SF3">
    <property type="entry name" value="AAA+ ATPASE DOMAIN-CONTAINING PROTEIN"/>
    <property type="match status" value="1"/>
</dbReference>
<dbReference type="Pfam" id="PF00004">
    <property type="entry name" value="AAA"/>
    <property type="match status" value="1"/>
</dbReference>
<name>A0A8H4RNA3_9HELO</name>
<feature type="coiled-coil region" evidence="1">
    <location>
        <begin position="164"/>
        <end position="195"/>
    </location>
</feature>
<protein>
    <recommendedName>
        <fullName evidence="3">AAA+ ATPase domain-containing protein</fullName>
    </recommendedName>
</protein>
<proteinExistence type="predicted"/>
<reference evidence="4 5" key="1">
    <citation type="submission" date="2020-03" db="EMBL/GenBank/DDBJ databases">
        <title>Draft Genome Sequence of Cudoniella acicularis.</title>
        <authorList>
            <person name="Buettner E."/>
            <person name="Kellner H."/>
        </authorList>
    </citation>
    <scope>NUCLEOTIDE SEQUENCE [LARGE SCALE GENOMIC DNA]</scope>
    <source>
        <strain evidence="4 5">DSM 108380</strain>
    </source>
</reference>
<accession>A0A8H4RNA3</accession>
<evidence type="ECO:0000313" key="5">
    <source>
        <dbReference type="Proteomes" id="UP000566819"/>
    </source>
</evidence>
<evidence type="ECO:0000256" key="1">
    <source>
        <dbReference type="SAM" id="Coils"/>
    </source>
</evidence>
<dbReference type="Gene3D" id="3.40.50.300">
    <property type="entry name" value="P-loop containing nucleotide triphosphate hydrolases"/>
    <property type="match status" value="1"/>
</dbReference>
<dbReference type="InterPro" id="IPR003593">
    <property type="entry name" value="AAA+_ATPase"/>
</dbReference>
<dbReference type="Pfam" id="PF22942">
    <property type="entry name" value="DUF7025"/>
    <property type="match status" value="1"/>
</dbReference>
<dbReference type="Proteomes" id="UP000566819">
    <property type="component" value="Unassembled WGS sequence"/>
</dbReference>
<organism evidence="4 5">
    <name type="scientific">Cudoniella acicularis</name>
    <dbReference type="NCBI Taxonomy" id="354080"/>
    <lineage>
        <taxon>Eukaryota</taxon>
        <taxon>Fungi</taxon>
        <taxon>Dikarya</taxon>
        <taxon>Ascomycota</taxon>
        <taxon>Pezizomycotina</taxon>
        <taxon>Leotiomycetes</taxon>
        <taxon>Helotiales</taxon>
        <taxon>Tricladiaceae</taxon>
        <taxon>Cudoniella</taxon>
    </lineage>
</organism>
<dbReference type="Pfam" id="PF23232">
    <property type="entry name" value="AAA_lid_13"/>
    <property type="match status" value="1"/>
</dbReference>
<evidence type="ECO:0000259" key="3">
    <source>
        <dbReference type="SMART" id="SM00382"/>
    </source>
</evidence>
<feature type="region of interest" description="Disordered" evidence="2">
    <location>
        <begin position="219"/>
        <end position="243"/>
    </location>
</feature>
<feature type="domain" description="AAA+ ATPase" evidence="3">
    <location>
        <begin position="639"/>
        <end position="766"/>
    </location>
</feature>
<feature type="region of interest" description="Disordered" evidence="2">
    <location>
        <begin position="1"/>
        <end position="57"/>
    </location>
</feature>
<evidence type="ECO:0000256" key="2">
    <source>
        <dbReference type="SAM" id="MobiDB-lite"/>
    </source>
</evidence>